<dbReference type="OrthoDB" id="9797519at2"/>
<dbReference type="STRING" id="393595.ABO_0320"/>
<feature type="domain" description="CRM" evidence="3">
    <location>
        <begin position="1"/>
        <end position="97"/>
    </location>
</feature>
<dbReference type="AlphaFoldDB" id="Q0VST0"/>
<dbReference type="InterPro" id="IPR001890">
    <property type="entry name" value="RNA-binding_CRM"/>
</dbReference>
<dbReference type="eggNOG" id="COG1534">
    <property type="taxonomic scope" value="Bacteria"/>
</dbReference>
<reference evidence="4 5" key="1">
    <citation type="journal article" date="2006" name="Nat. Biotechnol.">
        <title>Genome sequence of the ubiquitous hydrocarbon-degrading marine bacterium Alcanivorax borkumensis.</title>
        <authorList>
            <person name="Schneiker S."/>
            <person name="Martins dos Santos V.A.P."/>
            <person name="Bartels D."/>
            <person name="Bekel T."/>
            <person name="Brecht M."/>
            <person name="Buhrmester J."/>
            <person name="Chernikova T.N."/>
            <person name="Denaro R."/>
            <person name="Ferrer M."/>
            <person name="Gertler C."/>
            <person name="Goesmann A."/>
            <person name="Golyshina O.V."/>
            <person name="Kaminski F."/>
            <person name="Khachane A.N."/>
            <person name="Lang S."/>
            <person name="Linke B."/>
            <person name="McHardy A.C."/>
            <person name="Meyer F."/>
            <person name="Nechitaylo T."/>
            <person name="Puehler A."/>
            <person name="Regenhardt D."/>
            <person name="Rupp O."/>
            <person name="Sabirova J.S."/>
            <person name="Selbitschka W."/>
            <person name="Yakimov M.M."/>
            <person name="Timmis K.N."/>
            <person name="Vorhoelter F.-J."/>
            <person name="Weidner S."/>
            <person name="Kaiser O."/>
            <person name="Golyshin P.N."/>
        </authorList>
    </citation>
    <scope>NUCLEOTIDE SEQUENCE [LARGE SCALE GENOMIC DNA]</scope>
    <source>
        <strain evidence="5">ATCC 700651 / DSM 11573 / NCIMB 13689 / SK2</strain>
    </source>
</reference>
<dbReference type="KEGG" id="abo:ABO_0320"/>
<sequence>MPLSTQDIKRLRRIGHHLKPVLIFGDKGLSDNFVEELNLRLEDHELIKVKVNAETRDERAAIVQALTEKGSAELIQRIGNIALLYRPAQQPNAKLSNILRYQNA</sequence>
<name>Q0VST0_ALCBS</name>
<evidence type="ECO:0000313" key="4">
    <source>
        <dbReference type="EMBL" id="CAL15768.1"/>
    </source>
</evidence>
<protein>
    <recommendedName>
        <fullName evidence="3">CRM domain-containing protein</fullName>
    </recommendedName>
</protein>
<evidence type="ECO:0000256" key="2">
    <source>
        <dbReference type="PROSITE-ProRule" id="PRU00626"/>
    </source>
</evidence>
<dbReference type="PANTHER" id="PTHR40065">
    <property type="entry name" value="RNA-BINDING PROTEIN YHBY"/>
    <property type="match status" value="1"/>
</dbReference>
<dbReference type="SUPFAM" id="SSF75471">
    <property type="entry name" value="YhbY-like"/>
    <property type="match status" value="1"/>
</dbReference>
<dbReference type="PROSITE" id="PS51295">
    <property type="entry name" value="CRM"/>
    <property type="match status" value="1"/>
</dbReference>
<proteinExistence type="predicted"/>
<dbReference type="SMART" id="SM01103">
    <property type="entry name" value="CRS1_YhbY"/>
    <property type="match status" value="1"/>
</dbReference>
<organism evidence="4 5">
    <name type="scientific">Alcanivorax borkumensis (strain ATCC 700651 / DSM 11573 / NCIMB 13689 / SK2)</name>
    <dbReference type="NCBI Taxonomy" id="393595"/>
    <lineage>
        <taxon>Bacteria</taxon>
        <taxon>Pseudomonadati</taxon>
        <taxon>Pseudomonadota</taxon>
        <taxon>Gammaproteobacteria</taxon>
        <taxon>Oceanospirillales</taxon>
        <taxon>Alcanivoracaceae</taxon>
        <taxon>Alcanivorax</taxon>
    </lineage>
</organism>
<dbReference type="Gene3D" id="3.30.110.60">
    <property type="entry name" value="YhbY-like"/>
    <property type="match status" value="1"/>
</dbReference>
<keyword evidence="1 2" id="KW-0694">RNA-binding</keyword>
<keyword evidence="5" id="KW-1185">Reference proteome</keyword>
<dbReference type="GO" id="GO:0003723">
    <property type="term" value="F:RNA binding"/>
    <property type="evidence" value="ECO:0007669"/>
    <property type="project" value="UniProtKB-UniRule"/>
</dbReference>
<dbReference type="Proteomes" id="UP000008871">
    <property type="component" value="Chromosome"/>
</dbReference>
<gene>
    <name evidence="4" type="ordered locus">ABO_0320</name>
</gene>
<dbReference type="PANTHER" id="PTHR40065:SF3">
    <property type="entry name" value="RNA-BINDING PROTEIN YHBY"/>
    <property type="match status" value="1"/>
</dbReference>
<dbReference type="HOGENOM" id="CLU_095994_2_1_6"/>
<dbReference type="Pfam" id="PF01985">
    <property type="entry name" value="CRS1_YhbY"/>
    <property type="match status" value="1"/>
</dbReference>
<evidence type="ECO:0000259" key="3">
    <source>
        <dbReference type="PROSITE" id="PS51295"/>
    </source>
</evidence>
<dbReference type="InterPro" id="IPR035920">
    <property type="entry name" value="YhbY-like_sf"/>
</dbReference>
<accession>Q0VST0</accession>
<evidence type="ECO:0000256" key="1">
    <source>
        <dbReference type="ARBA" id="ARBA00022884"/>
    </source>
</evidence>
<dbReference type="RefSeq" id="WP_011587616.1">
    <property type="nucleotide sequence ID" value="NC_008260.1"/>
</dbReference>
<dbReference type="EMBL" id="AM286690">
    <property type="protein sequence ID" value="CAL15768.1"/>
    <property type="molecule type" value="Genomic_DNA"/>
</dbReference>
<evidence type="ECO:0000313" key="5">
    <source>
        <dbReference type="Proteomes" id="UP000008871"/>
    </source>
</evidence>
<dbReference type="InterPro" id="IPR051925">
    <property type="entry name" value="RNA-binding_domain"/>
</dbReference>